<organism evidence="1 2">
    <name type="scientific">Pseudomonas amygdali pv. photiniae</name>
    <dbReference type="NCBI Taxonomy" id="251724"/>
    <lineage>
        <taxon>Bacteria</taxon>
        <taxon>Pseudomonadati</taxon>
        <taxon>Pseudomonadota</taxon>
        <taxon>Gammaproteobacteria</taxon>
        <taxon>Pseudomonadales</taxon>
        <taxon>Pseudomonadaceae</taxon>
        <taxon>Pseudomonas</taxon>
        <taxon>Pseudomonas amygdali</taxon>
    </lineage>
</organism>
<name>A0A658K3W4_PSEA0</name>
<dbReference type="AlphaFoldDB" id="A0A658K3W4"/>
<accession>A0A658K3W4</accession>
<proteinExistence type="predicted"/>
<gene>
    <name evidence="1" type="ORF">ALP66_05741</name>
</gene>
<dbReference type="EMBL" id="RBSP01000762">
    <property type="protein sequence ID" value="RMS43164.1"/>
    <property type="molecule type" value="Genomic_DNA"/>
</dbReference>
<evidence type="ECO:0000313" key="1">
    <source>
        <dbReference type="EMBL" id="RMS43164.1"/>
    </source>
</evidence>
<sequence>MGDRADGVDLLGELVFGVHGQLLAGQQLAPEQTLGFDLAVGTALDESTLDRAAVRVIALEVQGVDNDFLDFALVPQRHNHPVVARCATAGGFPTVAHVHATAGVEDVAHAAVVLVRAGNRPATVECRHQIDLLVLADFRPVAMRHAVDPQARYAAVRVNIEAQVAERLIVGDLVVMMAVALQLHRRQHFGPGGVFIGFARGQKARFQRSGRRKVAGEKRGINVYTLDGASYTEADHCAVVSFETLAARLPAVHPLAVVVEHAFFPDRRGWLEQPVGICEPVIGDRKDFGAQTCVGQVHELLERCGVNFHALCLPSEYGYDCDAQSACRRNSAILLISARAQANSASGEWWMRCSNAARILCLSLPLTAMMNGKPKRAL</sequence>
<dbReference type="Proteomes" id="UP000270873">
    <property type="component" value="Unassembled WGS sequence"/>
</dbReference>
<evidence type="ECO:0000313" key="2">
    <source>
        <dbReference type="Proteomes" id="UP000270873"/>
    </source>
</evidence>
<reference evidence="1 2" key="1">
    <citation type="submission" date="2018-08" db="EMBL/GenBank/DDBJ databases">
        <title>Recombination of ecologically and evolutionarily significant loci maintains genetic cohesion in the Pseudomonas syringae species complex.</title>
        <authorList>
            <person name="Dillon M."/>
            <person name="Thakur S."/>
            <person name="Almeida R.N.D."/>
            <person name="Weir B.S."/>
            <person name="Guttman D.S."/>
        </authorList>
    </citation>
    <scope>NUCLEOTIDE SEQUENCE [LARGE SCALE GENOMIC DNA]</scope>
    <source>
        <strain evidence="1 2">ICMP 7847</strain>
    </source>
</reference>
<protein>
    <submittedName>
        <fullName evidence="1">Uncharacterized protein</fullName>
    </submittedName>
</protein>
<comment type="caution">
    <text evidence="1">The sequence shown here is derived from an EMBL/GenBank/DDBJ whole genome shotgun (WGS) entry which is preliminary data.</text>
</comment>